<dbReference type="OrthoDB" id="19727at2"/>
<proteinExistence type="predicted"/>
<dbReference type="SUPFAM" id="SSF52540">
    <property type="entry name" value="P-loop containing nucleoside triphosphate hydrolases"/>
    <property type="match status" value="1"/>
</dbReference>
<reference evidence="6 7" key="1">
    <citation type="submission" date="2013-02" db="EMBL/GenBank/DDBJ databases">
        <title>The Genome Sequence of Acinetobacter pittii ANC 4052.</title>
        <authorList>
            <consortium name="The Broad Institute Genome Sequencing Platform"/>
            <consortium name="The Broad Institute Genome Sequencing Center for Infectious Disease"/>
            <person name="Cerqueira G."/>
            <person name="Feldgarden M."/>
            <person name="Courvalin P."/>
            <person name="Perichon B."/>
            <person name="Grillot-Courvalin C."/>
            <person name="Clermont D."/>
            <person name="Rocha E."/>
            <person name="Yoon E.-J."/>
            <person name="Nemec A."/>
            <person name="Walker B."/>
            <person name="Young S.K."/>
            <person name="Zeng Q."/>
            <person name="Gargeya S."/>
            <person name="Fitzgerald M."/>
            <person name="Haas B."/>
            <person name="Abouelleil A."/>
            <person name="Alvarado L."/>
            <person name="Arachchi H.M."/>
            <person name="Berlin A.M."/>
            <person name="Chapman S.B."/>
            <person name="Dewar J."/>
            <person name="Goldberg J."/>
            <person name="Griggs A."/>
            <person name="Gujja S."/>
            <person name="Hansen M."/>
            <person name="Howarth C."/>
            <person name="Imamovic A."/>
            <person name="Larimer J."/>
            <person name="McCowan C."/>
            <person name="Murphy C."/>
            <person name="Neiman D."/>
            <person name="Pearson M."/>
            <person name="Priest M."/>
            <person name="Roberts A."/>
            <person name="Saif S."/>
            <person name="Shea T."/>
            <person name="Sisk P."/>
            <person name="Sykes S."/>
            <person name="Wortman J."/>
            <person name="Nusbaum C."/>
            <person name="Birren B."/>
        </authorList>
    </citation>
    <scope>NUCLEOTIDE SEQUENCE [LARGE SCALE GENOMIC DNA]</scope>
    <source>
        <strain evidence="6 7">ANC 4052</strain>
    </source>
</reference>
<dbReference type="InterPro" id="IPR036640">
    <property type="entry name" value="ABC1_TM_sf"/>
</dbReference>
<dbReference type="GO" id="GO:0005886">
    <property type="term" value="C:plasma membrane"/>
    <property type="evidence" value="ECO:0007669"/>
    <property type="project" value="UniProtKB-SubCell"/>
</dbReference>
<keyword evidence="4 5" id="KW-0472">Membrane</keyword>
<feature type="transmembrane region" description="Helical" evidence="5">
    <location>
        <begin position="58"/>
        <end position="78"/>
    </location>
</feature>
<comment type="caution">
    <text evidence="6">The sequence shown here is derived from an EMBL/GenBank/DDBJ whole genome shotgun (WGS) entry which is preliminary data.</text>
</comment>
<feature type="transmembrane region" description="Helical" evidence="5">
    <location>
        <begin position="240"/>
        <end position="261"/>
    </location>
</feature>
<accession>R8YYW1</accession>
<evidence type="ECO:0000313" key="7">
    <source>
        <dbReference type="Proteomes" id="UP000013986"/>
    </source>
</evidence>
<dbReference type="SUPFAM" id="SSF90123">
    <property type="entry name" value="ABC transporter transmembrane region"/>
    <property type="match status" value="1"/>
</dbReference>
<sequence length="451" mass="51473">MVVMEKILFIKKMFFKKTLLVTFFLIVTHQLLIALSVYYLTELIQDYQNKADLKYNLLMYFFCMLIPYIPAFLSFVSLQRWINNTHHEFVSKLTNGPFFFPMQFSNTALKDKFESIISRNSFITISGYCTFAHDALSLLLNSIFSMLVIGFLLPPELVVGYVTSVVLSIIIIFVSHKKLDSTAVKSELKFIDYSSVLAKAWNNLTLKNRINFKVWNSNLEKESNEYYKSTMHLQILKQSINGLLAAAALLPTAYLIYQILFNGQENAVVIAAIIVNLTRIFNILSSLNSLLHLLIEFPVMNAHLKVLFSLSDFKDKKIDMIPSGEITINEQPITNYNEAVSMINSGSNGRFTLRGGNGSGKTTLLYYLKDIFGEEAILMPADHGQLMWGINGTNWSTGQLAITTINQLKHQQENILMLDEWDANLDSQNKLEINKLLDNISERKIVIEVRH</sequence>
<dbReference type="Gene3D" id="3.40.50.300">
    <property type="entry name" value="P-loop containing nucleotide triphosphate hydrolases"/>
    <property type="match status" value="1"/>
</dbReference>
<protein>
    <submittedName>
        <fullName evidence="6">Uncharacterized protein</fullName>
    </submittedName>
</protein>
<evidence type="ECO:0000256" key="1">
    <source>
        <dbReference type="ARBA" id="ARBA00004651"/>
    </source>
</evidence>
<dbReference type="AlphaFoldDB" id="R8YYW1"/>
<feature type="transmembrane region" description="Helical" evidence="5">
    <location>
        <begin position="135"/>
        <end position="152"/>
    </location>
</feature>
<keyword evidence="2 5" id="KW-0812">Transmembrane</keyword>
<organism evidence="6 7">
    <name type="scientific">Acinetobacter lactucae</name>
    <dbReference type="NCBI Taxonomy" id="1785128"/>
    <lineage>
        <taxon>Bacteria</taxon>
        <taxon>Pseudomonadati</taxon>
        <taxon>Pseudomonadota</taxon>
        <taxon>Gammaproteobacteria</taxon>
        <taxon>Moraxellales</taxon>
        <taxon>Moraxellaceae</taxon>
        <taxon>Acinetobacter</taxon>
        <taxon>Acinetobacter calcoaceticus/baumannii complex</taxon>
    </lineage>
</organism>
<gene>
    <name evidence="6" type="ORF">F929_00641</name>
</gene>
<dbReference type="GO" id="GO:0005524">
    <property type="term" value="F:ATP binding"/>
    <property type="evidence" value="ECO:0007669"/>
    <property type="project" value="InterPro"/>
</dbReference>
<evidence type="ECO:0000256" key="4">
    <source>
        <dbReference type="ARBA" id="ARBA00023136"/>
    </source>
</evidence>
<evidence type="ECO:0000313" key="6">
    <source>
        <dbReference type="EMBL" id="EOQ74533.1"/>
    </source>
</evidence>
<evidence type="ECO:0000256" key="5">
    <source>
        <dbReference type="SAM" id="Phobius"/>
    </source>
</evidence>
<dbReference type="Proteomes" id="UP000013986">
    <property type="component" value="Unassembled WGS sequence"/>
</dbReference>
<keyword evidence="3 5" id="KW-1133">Transmembrane helix</keyword>
<dbReference type="PATRIC" id="fig|1217689.3.peg.629"/>
<dbReference type="EMBL" id="APQO01000004">
    <property type="protein sequence ID" value="EOQ74533.1"/>
    <property type="molecule type" value="Genomic_DNA"/>
</dbReference>
<evidence type="ECO:0000256" key="2">
    <source>
        <dbReference type="ARBA" id="ARBA00022692"/>
    </source>
</evidence>
<evidence type="ECO:0000256" key="3">
    <source>
        <dbReference type="ARBA" id="ARBA00022989"/>
    </source>
</evidence>
<feature type="transmembrane region" description="Helical" evidence="5">
    <location>
        <begin position="158"/>
        <end position="175"/>
    </location>
</feature>
<name>R8YYW1_9GAMM</name>
<comment type="subcellular location">
    <subcellularLocation>
        <location evidence="1">Cell membrane</location>
        <topology evidence="1">Multi-pass membrane protein</topology>
    </subcellularLocation>
</comment>
<dbReference type="InterPro" id="IPR027417">
    <property type="entry name" value="P-loop_NTPase"/>
</dbReference>
<dbReference type="HOGENOM" id="CLU_053315_0_0_6"/>